<feature type="domain" description="SLH" evidence="3">
    <location>
        <begin position="96"/>
        <end position="151"/>
    </location>
</feature>
<evidence type="ECO:0000256" key="2">
    <source>
        <dbReference type="SAM" id="SignalP"/>
    </source>
</evidence>
<dbReference type="InterPro" id="IPR032812">
    <property type="entry name" value="SbsA_Ig"/>
</dbReference>
<dbReference type="PROSITE" id="PS51318">
    <property type="entry name" value="TAT"/>
    <property type="match status" value="1"/>
</dbReference>
<evidence type="ECO:0000313" key="5">
    <source>
        <dbReference type="Proteomes" id="UP000551878"/>
    </source>
</evidence>
<dbReference type="AlphaFoldDB" id="A0A840QTI8"/>
<comment type="caution">
    <text evidence="4">The sequence shown here is derived from an EMBL/GenBank/DDBJ whole genome shotgun (WGS) entry which is preliminary data.</text>
</comment>
<dbReference type="InterPro" id="IPR051465">
    <property type="entry name" value="Cell_Envelope_Struct_Comp"/>
</dbReference>
<keyword evidence="1 2" id="KW-0732">Signal</keyword>
<feature type="signal peptide" evidence="2">
    <location>
        <begin position="1"/>
        <end position="28"/>
    </location>
</feature>
<evidence type="ECO:0000256" key="1">
    <source>
        <dbReference type="ARBA" id="ARBA00022729"/>
    </source>
</evidence>
<feature type="chain" id="PRO_5038338780" description="SLH domain-containing protein" evidence="2">
    <location>
        <begin position="29"/>
        <end position="1183"/>
    </location>
</feature>
<dbReference type="Proteomes" id="UP000551878">
    <property type="component" value="Unassembled WGS sequence"/>
</dbReference>
<dbReference type="InterPro" id="IPR001119">
    <property type="entry name" value="SLH_dom"/>
</dbReference>
<protein>
    <recommendedName>
        <fullName evidence="3">SLH domain-containing protein</fullName>
    </recommendedName>
</protein>
<reference evidence="4 5" key="1">
    <citation type="submission" date="2020-08" db="EMBL/GenBank/DDBJ databases">
        <title>Genomic Encyclopedia of Type Strains, Phase IV (KMG-IV): sequencing the most valuable type-strain genomes for metagenomic binning, comparative biology and taxonomic classification.</title>
        <authorList>
            <person name="Goeker M."/>
        </authorList>
    </citation>
    <scope>NUCLEOTIDE SEQUENCE [LARGE SCALE GENOMIC DNA]</scope>
    <source>
        <strain evidence="4 5">DSM 24696</strain>
    </source>
</reference>
<gene>
    <name evidence="4" type="ORF">HNQ41_002804</name>
</gene>
<sequence length="1183" mass="129257">MAYQPKSYRKFLATSVATALVATTGAGAVTAADAQISDVQVSDWFADSVNYTAEKGIIEGYEDGTFRPDEQLTRAQAASMIAGAFNLDIQEDADADFSDVDDEWFAAEVAAVAEAGYIQGYEDGTFRPDNNITRAELADIVVAAYELEENEAAILDLNDVDGHWGEAAVKALASLGIVQGYGDGEFKPDAEVNRAEAATFFHRTEAPEERLDVEVDVLEVAEVSATNLKEIDIYFNQDVEDVEDIEDEIELLDEDGSELDLDDDVDPVVDGNHVRLTLDDAKENQDQVTVKVSDEVLEEEYETTIELFDTTVPTAEEVEVTGTNEIEVVFSEPIDVDNSDEGDAFTVETNNGTTLIIDSVSFDDSERVATIELLSSLEDGEYEVSVERGELVDYAGLNVPSTTFDLDVTIDENPPVIEEAYAENQQYVVVQFNENISFEDSSEEEIETGDADASILDKIYHTNSSNTADKVEIDGSELHVWFDADHTLPSGSANLTIEEEVLEDNWGNVQEDELTTSFEVTVDEDAPTIASVEQEEDSQDSFKVEFDKDLADSGDEAGDNRSNYSLVDEDGDDVSINSVDFYVDDDGDTHYDTVVVTVDNDAYGDHVLTVEDVEDTLGNELDEEDFTFEMQDVTAPDASNFDVKYYQDGDDVTIVVEFDDNEMATTGDYSVADLSKYSTDNTSFDELDTAEISVADDLKSVEITFDNAEEELALIGDLTGARVADANGNRTDDLYWTENLGSDQSGTPFGIDQNDDGDDLMTALDRNTIELQFEDDIDEFDVEEFTLQQDSSPYDELKINSVSTTSSNTVELTIEEDLDTNGQYKGEDVEVIADGSGDTVNRFGQPLQFTETGLINEIAPEIDNVQLTEADEVTVNFSEEMNGTRIDDRTFSVEGAEVDSVDHATDGTKAVVLELDEELSLDEAPEVTVERPEDLEDTAGNVIEETEIDEDDASVADDLIVGSFDINDIPTIGQDDNLVAQLQNVEDADGVAFDGEVDVEGVIVDSEGNEIDSQTVTHDFDVDSNVEFDDIDTEIEAASDYELVITIQDETEDDTFEIEQVVSTLTFDENSVDITNGDQDVEFELTLLDAAGDAIEESNVIDVPDFEDEGEIDSLGGDNNGSVSTDSEGVATISLTGLDTNAATEETVEVTFTTTDVNGHGTTDIELDFVVEDDEFKGVSVAE</sequence>
<evidence type="ECO:0000259" key="3">
    <source>
        <dbReference type="PROSITE" id="PS51272"/>
    </source>
</evidence>
<dbReference type="InterPro" id="IPR006311">
    <property type="entry name" value="TAT_signal"/>
</dbReference>
<name>A0A840QTI8_9BACI</name>
<organism evidence="4 5">
    <name type="scientific">Texcoconibacillus texcoconensis</name>
    <dbReference type="NCBI Taxonomy" id="1095777"/>
    <lineage>
        <taxon>Bacteria</taxon>
        <taxon>Bacillati</taxon>
        <taxon>Bacillota</taxon>
        <taxon>Bacilli</taxon>
        <taxon>Bacillales</taxon>
        <taxon>Bacillaceae</taxon>
        <taxon>Texcoconibacillus</taxon>
    </lineage>
</organism>
<dbReference type="InterPro" id="IPR014755">
    <property type="entry name" value="Cu-Rt/internalin_Ig-like"/>
</dbReference>
<keyword evidence="5" id="KW-1185">Reference proteome</keyword>
<dbReference type="RefSeq" id="WP_184664996.1">
    <property type="nucleotide sequence ID" value="NZ_JACHHB010000014.1"/>
</dbReference>
<feature type="domain" description="SLH" evidence="3">
    <location>
        <begin position="32"/>
        <end position="95"/>
    </location>
</feature>
<dbReference type="Pfam" id="PF00395">
    <property type="entry name" value="SLH"/>
    <property type="match status" value="3"/>
</dbReference>
<evidence type="ECO:0000313" key="4">
    <source>
        <dbReference type="EMBL" id="MBB5174587.1"/>
    </source>
</evidence>
<dbReference type="PROSITE" id="PS51272">
    <property type="entry name" value="SLH"/>
    <property type="match status" value="3"/>
</dbReference>
<dbReference type="PANTHER" id="PTHR43308">
    <property type="entry name" value="OUTER MEMBRANE PROTEIN ALPHA-RELATED"/>
    <property type="match status" value="1"/>
</dbReference>
<dbReference type="EMBL" id="JACHHB010000014">
    <property type="protein sequence ID" value="MBB5174587.1"/>
    <property type="molecule type" value="Genomic_DNA"/>
</dbReference>
<proteinExistence type="predicted"/>
<feature type="domain" description="SLH" evidence="3">
    <location>
        <begin position="152"/>
        <end position="215"/>
    </location>
</feature>
<dbReference type="PANTHER" id="PTHR43308:SF5">
    <property type="entry name" value="S-LAYER PROTEIN _ PEPTIDOGLYCAN ENDO-BETA-N-ACETYLGLUCOSAMINIDASE"/>
    <property type="match status" value="1"/>
</dbReference>
<dbReference type="Gene3D" id="2.60.40.1220">
    <property type="match status" value="4"/>
</dbReference>
<accession>A0A840QTI8</accession>
<dbReference type="Pfam" id="PF13205">
    <property type="entry name" value="Big_5"/>
    <property type="match status" value="1"/>
</dbReference>